<proteinExistence type="predicted"/>
<dbReference type="EMBL" id="LLXS01000010">
    <property type="protein sequence ID" value="KRG43982.1"/>
    <property type="molecule type" value="Genomic_DNA"/>
</dbReference>
<name>A0A0R0AQL5_9GAMM</name>
<accession>A0A0R0AQL5</accession>
<evidence type="ECO:0000313" key="1">
    <source>
        <dbReference type="EMBL" id="KRG43982.1"/>
    </source>
</evidence>
<reference evidence="1 2" key="1">
    <citation type="submission" date="2015-10" db="EMBL/GenBank/DDBJ databases">
        <title>Genome sequencing and analysis of members of genus Stenotrophomonas.</title>
        <authorList>
            <person name="Patil P.P."/>
            <person name="Midha S."/>
            <person name="Patil P.B."/>
        </authorList>
    </citation>
    <scope>NUCLEOTIDE SEQUENCE [LARGE SCALE GENOMIC DNA]</scope>
    <source>
        <strain evidence="1 2">JCM 9942</strain>
    </source>
</reference>
<dbReference type="RefSeq" id="WP_054658290.1">
    <property type="nucleotide sequence ID" value="NZ_BAZI01000067.1"/>
</dbReference>
<gene>
    <name evidence="1" type="ORF">ARC78_06570</name>
</gene>
<evidence type="ECO:0000313" key="2">
    <source>
        <dbReference type="Proteomes" id="UP000050836"/>
    </source>
</evidence>
<protein>
    <submittedName>
        <fullName evidence="1">Uncharacterized protein</fullName>
    </submittedName>
</protein>
<sequence length="71" mass="7674">MAFRQFPATSADGQSWIVIEFRDETPGVASGNSTPAPRYELADGRPLIRQGSHLGTADGAVRLSLNQPYRA</sequence>
<dbReference type="AlphaFoldDB" id="A0A0R0AQL5"/>
<comment type="caution">
    <text evidence="1">The sequence shown here is derived from an EMBL/GenBank/DDBJ whole genome shotgun (WGS) entry which is preliminary data.</text>
</comment>
<keyword evidence="2" id="KW-1185">Reference proteome</keyword>
<organism evidence="1 2">
    <name type="scientific">Stenotrophomonas pictorum JCM 9942</name>
    <dbReference type="NCBI Taxonomy" id="1236960"/>
    <lineage>
        <taxon>Bacteria</taxon>
        <taxon>Pseudomonadati</taxon>
        <taxon>Pseudomonadota</taxon>
        <taxon>Gammaproteobacteria</taxon>
        <taxon>Lysobacterales</taxon>
        <taxon>Lysobacteraceae</taxon>
        <taxon>Stenotrophomonas</taxon>
    </lineage>
</organism>
<dbReference type="Proteomes" id="UP000050836">
    <property type="component" value="Unassembled WGS sequence"/>
</dbReference>
<dbReference type="OrthoDB" id="5986600at2"/>